<feature type="domain" description="Peptidase A1" evidence="11">
    <location>
        <begin position="35"/>
        <end position="363"/>
    </location>
</feature>
<dbReference type="InterPro" id="IPR001969">
    <property type="entry name" value="Aspartic_peptidase_AS"/>
</dbReference>
<dbReference type="FunFam" id="2.40.70.10:FF:000115">
    <property type="entry name" value="Lysosomal aspartic protease"/>
    <property type="match status" value="1"/>
</dbReference>
<keyword evidence="9" id="KW-1015">Disulfide bond</keyword>
<gene>
    <name evidence="12" type="ORF">BGZ97_003483</name>
</gene>
<dbReference type="CDD" id="cd05471">
    <property type="entry name" value="pepsin_like"/>
    <property type="match status" value="1"/>
</dbReference>
<dbReference type="EC" id="3.4.23.21" evidence="3"/>
<evidence type="ECO:0000256" key="1">
    <source>
        <dbReference type="ARBA" id="ARBA00001130"/>
    </source>
</evidence>
<dbReference type="EMBL" id="JAAAIN010001821">
    <property type="protein sequence ID" value="KAG0299909.1"/>
    <property type="molecule type" value="Genomic_DNA"/>
</dbReference>
<comment type="caution">
    <text evidence="12">The sequence shown here is derived from an EMBL/GenBank/DDBJ whole genome shotgun (WGS) entry which is preliminary data.</text>
</comment>
<keyword evidence="13" id="KW-1185">Reference proteome</keyword>
<dbReference type="PANTHER" id="PTHR47966">
    <property type="entry name" value="BETA-SITE APP-CLEAVING ENZYME, ISOFORM A-RELATED"/>
    <property type="match status" value="1"/>
</dbReference>
<dbReference type="Gene3D" id="2.40.70.10">
    <property type="entry name" value="Acid Proteases"/>
    <property type="match status" value="2"/>
</dbReference>
<evidence type="ECO:0000256" key="2">
    <source>
        <dbReference type="ARBA" id="ARBA00007447"/>
    </source>
</evidence>
<evidence type="ECO:0000256" key="6">
    <source>
        <dbReference type="ARBA" id="ARBA00022750"/>
    </source>
</evidence>
<feature type="active site" evidence="8">
    <location>
        <position position="53"/>
    </location>
</feature>
<dbReference type="SUPFAM" id="SSF50630">
    <property type="entry name" value="Acid proteases"/>
    <property type="match status" value="1"/>
</dbReference>
<dbReference type="InterPro" id="IPR033121">
    <property type="entry name" value="PEPTIDASE_A1"/>
</dbReference>
<sequence>MDLMSQLDKLEHELIQKRAFVGVAPLRGNSLDTQWVAAMMVGTPPQEFSVVFDTGSSELWVSSVDCDSTLCKSQRRFRPSQSSTFQTSASRWLIAYADNSKAGGVLGIDQVTVAGIKISNQTFGLASYNTGPLPPSGQTGFDGIMGLGFEGTADMAGFKTPITNMVIQNQIDQAIVSVWLNKASEQDAKLSNGGEFIFGGVDPSLFTGSITYLPVTSDSQWQIAVDKVYIGRKELDLSKSSSYAVVDTGSSYILFPEYLATAFHRAIPNSHYDKDLGWMVPCTLAKSTSVGDLTFVLGGQKFAVPLSDIVILESGFNGICLSAIDSWSEATGQSGQSQILLGDLFVKNHYIVYDYEHLQIGIAEKVPVAPSGIGLSAHNTAPSVSQTREEHWITMVPLQAGTRVRVCSSTAAVPTISNSDCSNAQERIFRKGSHRTIERLELAIQSTMLLRDCWAMKSSKDQIGVQLAVGNVAVTVVTIEHGDLKMSLRPGITPLKIEVWGLTGFFCDGRPEERGFKSHQRIIGMVEAIQLAEGLGNKIGKTH</sequence>
<dbReference type="PANTHER" id="PTHR47966:SF51">
    <property type="entry name" value="BETA-SITE APP-CLEAVING ENZYME, ISOFORM A-RELATED"/>
    <property type="match status" value="1"/>
</dbReference>
<evidence type="ECO:0000256" key="3">
    <source>
        <dbReference type="ARBA" id="ARBA00013205"/>
    </source>
</evidence>
<comment type="similarity">
    <text evidence="2 10">Belongs to the peptidase A1 family.</text>
</comment>
<protein>
    <recommendedName>
        <fullName evidence="3">rhizopuspepsin</fullName>
        <ecNumber evidence="3">3.4.23.21</ecNumber>
    </recommendedName>
</protein>
<evidence type="ECO:0000256" key="10">
    <source>
        <dbReference type="RuleBase" id="RU000454"/>
    </source>
</evidence>
<accession>A0A9P6QV21</accession>
<proteinExistence type="inferred from homology"/>
<organism evidence="12 13">
    <name type="scientific">Linnemannia gamsii</name>
    <dbReference type="NCBI Taxonomy" id="64522"/>
    <lineage>
        <taxon>Eukaryota</taxon>
        <taxon>Fungi</taxon>
        <taxon>Fungi incertae sedis</taxon>
        <taxon>Mucoromycota</taxon>
        <taxon>Mortierellomycotina</taxon>
        <taxon>Mortierellomycetes</taxon>
        <taxon>Mortierellales</taxon>
        <taxon>Mortierellaceae</taxon>
        <taxon>Linnemannia</taxon>
    </lineage>
</organism>
<dbReference type="Proteomes" id="UP000823405">
    <property type="component" value="Unassembled WGS sequence"/>
</dbReference>
<evidence type="ECO:0000256" key="5">
    <source>
        <dbReference type="ARBA" id="ARBA00022729"/>
    </source>
</evidence>
<dbReference type="PROSITE" id="PS00141">
    <property type="entry name" value="ASP_PROTEASE"/>
    <property type="match status" value="2"/>
</dbReference>
<keyword evidence="4 10" id="KW-0645">Protease</keyword>
<evidence type="ECO:0000256" key="9">
    <source>
        <dbReference type="PIRSR" id="PIRSR601461-2"/>
    </source>
</evidence>
<keyword evidence="6 10" id="KW-0064">Aspartyl protease</keyword>
<evidence type="ECO:0000259" key="11">
    <source>
        <dbReference type="PROSITE" id="PS51767"/>
    </source>
</evidence>
<feature type="active site" evidence="8">
    <location>
        <position position="247"/>
    </location>
</feature>
<feature type="disulfide bond" evidence="9">
    <location>
        <begin position="66"/>
        <end position="71"/>
    </location>
</feature>
<reference evidence="12" key="1">
    <citation type="journal article" date="2020" name="Fungal Divers.">
        <title>Resolving the Mortierellaceae phylogeny through synthesis of multi-gene phylogenetics and phylogenomics.</title>
        <authorList>
            <person name="Vandepol N."/>
            <person name="Liber J."/>
            <person name="Desiro A."/>
            <person name="Na H."/>
            <person name="Kennedy M."/>
            <person name="Barry K."/>
            <person name="Grigoriev I.V."/>
            <person name="Miller A.N."/>
            <person name="O'Donnell K."/>
            <person name="Stajich J.E."/>
            <person name="Bonito G."/>
        </authorList>
    </citation>
    <scope>NUCLEOTIDE SEQUENCE</scope>
    <source>
        <strain evidence="12">NVP60</strain>
    </source>
</reference>
<name>A0A9P6QV21_9FUNG</name>
<dbReference type="InterPro" id="IPR034164">
    <property type="entry name" value="Pepsin-like_dom"/>
</dbReference>
<comment type="catalytic activity">
    <reaction evidence="1">
        <text>Hydrolysis of proteins with broad specificity similar to that of pepsin A, preferring hydrophobic residues at P1 and P1'. Clots milk and activates trypsinogen. Does not cleave 4-Gln-|-His-5, but does cleave 10-His-|-Leu-11 and 12-Val-|-Glu-13 in B chain of insulin.</text>
        <dbReference type="EC" id="3.4.23.21"/>
    </reaction>
</comment>
<keyword evidence="5" id="KW-0732">Signal</keyword>
<evidence type="ECO:0000256" key="8">
    <source>
        <dbReference type="PIRSR" id="PIRSR601461-1"/>
    </source>
</evidence>
<dbReference type="PRINTS" id="PR00792">
    <property type="entry name" value="PEPSIN"/>
</dbReference>
<dbReference type="OrthoDB" id="2747330at2759"/>
<dbReference type="InterPro" id="IPR001461">
    <property type="entry name" value="Aspartic_peptidase_A1"/>
</dbReference>
<dbReference type="AlphaFoldDB" id="A0A9P6QV21"/>
<dbReference type="InterPro" id="IPR021109">
    <property type="entry name" value="Peptidase_aspartic_dom_sf"/>
</dbReference>
<dbReference type="Pfam" id="PF00026">
    <property type="entry name" value="Asp"/>
    <property type="match status" value="1"/>
</dbReference>
<keyword evidence="7 10" id="KW-0378">Hydrolase</keyword>
<dbReference type="Gene3D" id="2.60.120.260">
    <property type="entry name" value="Galactose-binding domain-like"/>
    <property type="match status" value="1"/>
</dbReference>
<dbReference type="GO" id="GO:0004190">
    <property type="term" value="F:aspartic-type endopeptidase activity"/>
    <property type="evidence" value="ECO:0007669"/>
    <property type="project" value="UniProtKB-KW"/>
</dbReference>
<evidence type="ECO:0000256" key="4">
    <source>
        <dbReference type="ARBA" id="ARBA00022670"/>
    </source>
</evidence>
<evidence type="ECO:0000313" key="12">
    <source>
        <dbReference type="EMBL" id="KAG0299909.1"/>
    </source>
</evidence>
<dbReference type="GO" id="GO:0006508">
    <property type="term" value="P:proteolysis"/>
    <property type="evidence" value="ECO:0007669"/>
    <property type="project" value="UniProtKB-KW"/>
</dbReference>
<evidence type="ECO:0000313" key="13">
    <source>
        <dbReference type="Proteomes" id="UP000823405"/>
    </source>
</evidence>
<dbReference type="PROSITE" id="PS51767">
    <property type="entry name" value="PEPTIDASE_A1"/>
    <property type="match status" value="1"/>
</dbReference>
<evidence type="ECO:0000256" key="7">
    <source>
        <dbReference type="ARBA" id="ARBA00022801"/>
    </source>
</evidence>